<feature type="compositionally biased region" description="Polar residues" evidence="1">
    <location>
        <begin position="83"/>
        <end position="115"/>
    </location>
</feature>
<feature type="region of interest" description="Disordered" evidence="1">
    <location>
        <begin position="666"/>
        <end position="687"/>
    </location>
</feature>
<feature type="compositionally biased region" description="Low complexity" evidence="1">
    <location>
        <begin position="460"/>
        <end position="482"/>
    </location>
</feature>
<feature type="compositionally biased region" description="Acidic residues" evidence="1">
    <location>
        <begin position="362"/>
        <end position="385"/>
    </location>
</feature>
<dbReference type="AlphaFoldDB" id="A0A8K0UDI7"/>
<feature type="compositionally biased region" description="Polar residues" evidence="1">
    <location>
        <begin position="59"/>
        <end position="75"/>
    </location>
</feature>
<feature type="compositionally biased region" description="Polar residues" evidence="1">
    <location>
        <begin position="408"/>
        <end position="428"/>
    </location>
</feature>
<feature type="compositionally biased region" description="Polar residues" evidence="1">
    <location>
        <begin position="443"/>
        <end position="459"/>
    </location>
</feature>
<feature type="region of interest" description="Disordered" evidence="1">
    <location>
        <begin position="28"/>
        <end position="180"/>
    </location>
</feature>
<feature type="region of interest" description="Disordered" evidence="1">
    <location>
        <begin position="562"/>
        <end position="653"/>
    </location>
</feature>
<reference evidence="2" key="1">
    <citation type="journal article" date="2021" name="New Phytol.">
        <title>Evolutionary innovations through gain and loss of genes in the ectomycorrhizal Boletales.</title>
        <authorList>
            <person name="Wu G."/>
            <person name="Miyauchi S."/>
            <person name="Morin E."/>
            <person name="Kuo A."/>
            <person name="Drula E."/>
            <person name="Varga T."/>
            <person name="Kohler A."/>
            <person name="Feng B."/>
            <person name="Cao Y."/>
            <person name="Lipzen A."/>
            <person name="Daum C."/>
            <person name="Hundley H."/>
            <person name="Pangilinan J."/>
            <person name="Johnson J."/>
            <person name="Barry K."/>
            <person name="LaButti K."/>
            <person name="Ng V."/>
            <person name="Ahrendt S."/>
            <person name="Min B."/>
            <person name="Choi I.G."/>
            <person name="Park H."/>
            <person name="Plett J.M."/>
            <person name="Magnuson J."/>
            <person name="Spatafora J.W."/>
            <person name="Nagy L.G."/>
            <person name="Henrissat B."/>
            <person name="Grigoriev I.V."/>
            <person name="Yang Z.L."/>
            <person name="Xu J."/>
            <person name="Martin F.M."/>
        </authorList>
    </citation>
    <scope>NUCLEOTIDE SEQUENCE</scope>
    <source>
        <strain evidence="2">KKN 215</strain>
    </source>
</reference>
<feature type="compositionally biased region" description="Pro residues" evidence="1">
    <location>
        <begin position="572"/>
        <end position="582"/>
    </location>
</feature>
<evidence type="ECO:0000313" key="3">
    <source>
        <dbReference type="Proteomes" id="UP000813824"/>
    </source>
</evidence>
<feature type="region of interest" description="Disordered" evidence="1">
    <location>
        <begin position="297"/>
        <end position="533"/>
    </location>
</feature>
<keyword evidence="3" id="KW-1185">Reference proteome</keyword>
<accession>A0A8K0UDI7</accession>
<sequence length="695" mass="75524">MALTASAQSPFPRERAWDQVIVPTLRKRLQDESHVLSKRMSAASITSDEGRPVDAYQAEISTQRVTSPTYSNSKPSAIPRPSLQHSRTETTTSQHSAGRSSNSGSFKRPRTNSQPMPFDPHNGSSPPLPHQPARSESPYTNSSKGTRIPVSRGRTGSTSSFQPSINGRSDSRTGLSKMNGSGYTYDTTTTALDLYPVEEVHASSVNSRSTAFRTPRSQFSELAGEQAPFNANSVSSRISNYHAADYAQPRPSNDSEERPFEHWYRGDVSRNGGVGELRVARRKEMLDIANYGHTLRQASSRLAGGSGTRSRSNSQGRDGFSHSSPRSRPRADSLGARQSIYLDDDEQAKAAMVFDEQPLTDLDSDGEVYEEEEDNYDDGEGDEDMTERVEYSPRMNGSVSPPPPLYDRSTTPTSTKELNKANFQSRIPTPTPRVIADPPRTPTPTQAVSTPSTPHSRTNTQTQTQAPPQSSTLSTQSTASAQRRGKSPGPVKPANAAKKARTKSKSPAKPKKEVDRRSVSVYPAPDGDDIVHAIPSWTQPVEANGNWDDVVLPAVARKKGLEGYEKADGSPKPKPPGPPVYEPAPGTFGIDHTKYRPPRVSADIPMDEFGQRKEPSPPSPPASPVPQSPVRTQPPPSPHPSIPRRAESPAPFSHYVAENGVGIAPIIKDVSRPPPPVMMEQREDDGGGCCKCVIM</sequence>
<feature type="compositionally biased region" description="Pro residues" evidence="1">
    <location>
        <begin position="616"/>
        <end position="641"/>
    </location>
</feature>
<feature type="compositionally biased region" description="Polar residues" evidence="1">
    <location>
        <begin position="308"/>
        <end position="326"/>
    </location>
</feature>
<feature type="compositionally biased region" description="Polar residues" evidence="1">
    <location>
        <begin position="154"/>
        <end position="180"/>
    </location>
</feature>
<protein>
    <submittedName>
        <fullName evidence="2">Uncharacterized protein</fullName>
    </submittedName>
</protein>
<comment type="caution">
    <text evidence="2">The sequence shown here is derived from an EMBL/GenBank/DDBJ whole genome shotgun (WGS) entry which is preliminary data.</text>
</comment>
<proteinExistence type="predicted"/>
<evidence type="ECO:0000313" key="2">
    <source>
        <dbReference type="EMBL" id="KAH8077274.1"/>
    </source>
</evidence>
<evidence type="ECO:0000256" key="1">
    <source>
        <dbReference type="SAM" id="MobiDB-lite"/>
    </source>
</evidence>
<organism evidence="2 3">
    <name type="scientific">Cristinia sonorae</name>
    <dbReference type="NCBI Taxonomy" id="1940300"/>
    <lineage>
        <taxon>Eukaryota</taxon>
        <taxon>Fungi</taxon>
        <taxon>Dikarya</taxon>
        <taxon>Basidiomycota</taxon>
        <taxon>Agaricomycotina</taxon>
        <taxon>Agaricomycetes</taxon>
        <taxon>Agaricomycetidae</taxon>
        <taxon>Agaricales</taxon>
        <taxon>Pleurotineae</taxon>
        <taxon>Stephanosporaceae</taxon>
        <taxon>Cristinia</taxon>
    </lineage>
</organism>
<gene>
    <name evidence="2" type="ORF">BXZ70DRAFT_902367</name>
</gene>
<feature type="compositionally biased region" description="Basic residues" evidence="1">
    <location>
        <begin position="498"/>
        <end position="509"/>
    </location>
</feature>
<feature type="compositionally biased region" description="Basic and acidic residues" evidence="1">
    <location>
        <begin position="562"/>
        <end position="571"/>
    </location>
</feature>
<dbReference type="OrthoDB" id="3363891at2759"/>
<dbReference type="Proteomes" id="UP000813824">
    <property type="component" value="Unassembled WGS sequence"/>
</dbReference>
<name>A0A8K0UDI7_9AGAR</name>
<dbReference type="EMBL" id="JAEVFJ010000065">
    <property type="protein sequence ID" value="KAH8077274.1"/>
    <property type="molecule type" value="Genomic_DNA"/>
</dbReference>